<organism evidence="2 3">
    <name type="scientific">Syntrophobacter fumaroxidans (strain DSM 10017 / MPOB)</name>
    <dbReference type="NCBI Taxonomy" id="335543"/>
    <lineage>
        <taxon>Bacteria</taxon>
        <taxon>Pseudomonadati</taxon>
        <taxon>Thermodesulfobacteriota</taxon>
        <taxon>Syntrophobacteria</taxon>
        <taxon>Syntrophobacterales</taxon>
        <taxon>Syntrophobacteraceae</taxon>
        <taxon>Syntrophobacter</taxon>
    </lineage>
</organism>
<reference evidence="2 3" key="1">
    <citation type="submission" date="2006-10" db="EMBL/GenBank/DDBJ databases">
        <title>Complete sequence of Syntrophobacter fumaroxidans MPOB.</title>
        <authorList>
            <consortium name="US DOE Joint Genome Institute"/>
            <person name="Copeland A."/>
            <person name="Lucas S."/>
            <person name="Lapidus A."/>
            <person name="Barry K."/>
            <person name="Detter J.C."/>
            <person name="Glavina del Rio T."/>
            <person name="Hammon N."/>
            <person name="Israni S."/>
            <person name="Pitluck S."/>
            <person name="Goltsman E.G."/>
            <person name="Martinez M."/>
            <person name="Schmutz J."/>
            <person name="Larimer F."/>
            <person name="Land M."/>
            <person name="Hauser L."/>
            <person name="Kyrpides N."/>
            <person name="Kim E."/>
            <person name="Boone D.R."/>
            <person name="Brockman F."/>
            <person name="Culley D."/>
            <person name="Ferry J."/>
            <person name="Gunsalus R."/>
            <person name="McInerney M.J."/>
            <person name="Morrison M."/>
            <person name="Plugge C."/>
            <person name="Rohlin L."/>
            <person name="Scholten J."/>
            <person name="Sieber J."/>
            <person name="Stams A.J.M."/>
            <person name="Worm P."/>
            <person name="Henstra A.M."/>
            <person name="Richardson P."/>
        </authorList>
    </citation>
    <scope>NUCLEOTIDE SEQUENCE [LARGE SCALE GENOMIC DNA]</scope>
    <source>
        <strain evidence="3">DSM 10017 / MPOB</strain>
    </source>
</reference>
<dbReference type="OrthoDB" id="5449954at2"/>
<dbReference type="InParanoid" id="A0LNL7"/>
<dbReference type="eggNOG" id="COG0438">
    <property type="taxonomic scope" value="Bacteria"/>
</dbReference>
<evidence type="ECO:0000313" key="3">
    <source>
        <dbReference type="Proteomes" id="UP000001784"/>
    </source>
</evidence>
<sequence length="420" mass="46721">MAVRVNYCVYREGLSPVFASQVVRPAERVRELGLSVGLTLLVSVGQLLRPGLARRWHERWSWLRKSLGESPCLIPSPPARSRWLWPEDQVLQAWLRFRYRAKTPVILHCRGTEMTSIALAARRSLSGIKVIFDCRGISHAEIEYVVRSQQLSRMDQHQLDARVKLHRQMELSALQEADAVVCVSEAMSGYLATEHGTPNSRITTIPCSVETGPFCNASANREQIRHELGLSERLVVAYCGSLHAWQLPGTSLDLFCSVKQIDPTAHFLAITTNANSMKHMIAAHGIQKEDASVVSIPHDRVPSYLAAADVGLLLREASLLNRVSSPVKFGEYLAAGIPVVMSEGIGDYSMLAESERVGMVIDMRSLQHPEKIAAAVCGFVQQCRREGEALRSRCRAVARQQLSWDAHLPKLVRLYEALAS</sequence>
<gene>
    <name evidence="2" type="ordered locus">Sfum_3346</name>
</gene>
<dbReference type="Pfam" id="PF13439">
    <property type="entry name" value="Glyco_transf_4"/>
    <property type="match status" value="1"/>
</dbReference>
<evidence type="ECO:0000313" key="2">
    <source>
        <dbReference type="EMBL" id="ABK19019.1"/>
    </source>
</evidence>
<dbReference type="Proteomes" id="UP000001784">
    <property type="component" value="Chromosome"/>
</dbReference>
<dbReference type="RefSeq" id="WP_011700144.1">
    <property type="nucleotide sequence ID" value="NC_008554.1"/>
</dbReference>
<dbReference type="GO" id="GO:0016757">
    <property type="term" value="F:glycosyltransferase activity"/>
    <property type="evidence" value="ECO:0007669"/>
    <property type="project" value="UniProtKB-ARBA"/>
</dbReference>
<proteinExistence type="predicted"/>
<protein>
    <submittedName>
        <fullName evidence="2">Glycosyltransferase-like</fullName>
    </submittedName>
</protein>
<dbReference type="EMBL" id="CP000478">
    <property type="protein sequence ID" value="ABK19019.1"/>
    <property type="molecule type" value="Genomic_DNA"/>
</dbReference>
<dbReference type="InterPro" id="IPR028098">
    <property type="entry name" value="Glyco_trans_4-like_N"/>
</dbReference>
<feature type="domain" description="Glycosyltransferase subfamily 4-like N-terminal" evidence="1">
    <location>
        <begin position="74"/>
        <end position="211"/>
    </location>
</feature>
<dbReference type="Gene3D" id="3.40.50.2000">
    <property type="entry name" value="Glycogen Phosphorylase B"/>
    <property type="match status" value="2"/>
</dbReference>
<dbReference type="STRING" id="335543.Sfum_3346"/>
<accession>A0LNL7</accession>
<evidence type="ECO:0000259" key="1">
    <source>
        <dbReference type="Pfam" id="PF13439"/>
    </source>
</evidence>
<name>A0LNL7_SYNFM</name>
<dbReference type="KEGG" id="sfu:Sfum_3346"/>
<keyword evidence="2" id="KW-0808">Transferase</keyword>
<dbReference type="SUPFAM" id="SSF53756">
    <property type="entry name" value="UDP-Glycosyltransferase/glycogen phosphorylase"/>
    <property type="match status" value="1"/>
</dbReference>
<dbReference type="HOGENOM" id="CLU_653691_0_0_7"/>
<dbReference type="AlphaFoldDB" id="A0LNL7"/>
<dbReference type="PANTHER" id="PTHR12526">
    <property type="entry name" value="GLYCOSYLTRANSFERASE"/>
    <property type="match status" value="1"/>
</dbReference>
<keyword evidence="3" id="KW-1185">Reference proteome</keyword>